<organism evidence="1 2">
    <name type="scientific">Pseudomonas phage PollyC</name>
    <dbReference type="NCBI Taxonomy" id="2079290"/>
    <lineage>
        <taxon>Viruses</taxon>
        <taxon>Duplodnaviria</taxon>
        <taxon>Heunggongvirae</taxon>
        <taxon>Uroviricota</taxon>
        <taxon>Caudoviricetes</taxon>
        <taxon>Autographivirales</taxon>
        <taxon>Autonotataviridae</taxon>
        <taxon>Pollyceevirus</taxon>
        <taxon>Pollyceevirus pollyC</taxon>
    </lineage>
</organism>
<keyword evidence="2" id="KW-1185">Reference proteome</keyword>
<protein>
    <submittedName>
        <fullName evidence="1">Uncharacterized protein</fullName>
    </submittedName>
</protein>
<proteinExistence type="predicted"/>
<dbReference type="EMBL" id="MG775261">
    <property type="protein sequence ID" value="AUV61937.1"/>
    <property type="molecule type" value="Genomic_DNA"/>
</dbReference>
<dbReference type="Proteomes" id="UP000241341">
    <property type="component" value="Segment"/>
</dbReference>
<gene>
    <name evidence="1" type="ORF">PsPhPollyC_gp23</name>
</gene>
<name>A0A2K9VI00_9CAUD</name>
<evidence type="ECO:0000313" key="1">
    <source>
        <dbReference type="EMBL" id="AUV61937.1"/>
    </source>
</evidence>
<accession>A0A2K9VI00</accession>
<reference evidence="1 2" key="1">
    <citation type="submission" date="2018-01" db="EMBL/GenBank/DDBJ databases">
        <title>Pseudomonas phages infecting Pseudomonas sp. isolated from Prunus avium.</title>
        <authorList>
            <person name="Colberg O."/>
            <person name="Byth Carstens A."/>
        </authorList>
    </citation>
    <scope>NUCLEOTIDE SEQUENCE [LARGE SCALE GENOMIC DNA]</scope>
</reference>
<evidence type="ECO:0000313" key="2">
    <source>
        <dbReference type="Proteomes" id="UP000241341"/>
    </source>
</evidence>
<sequence>MWNAIRNWFNKDLVQQLAAARLAHFNALQEVKDLSTQNIELRAAKNYVGAVHKDVYEQKVLYKIGNAYLSGTEDSSFKLGIQFALRHVEKELVAG</sequence>